<feature type="domain" description="VTT" evidence="2">
    <location>
        <begin position="39"/>
        <end position="158"/>
    </location>
</feature>
<organism evidence="3 4">
    <name type="scientific">Rhodospirillum centenum (strain ATCC 51521 / SW)</name>
    <dbReference type="NCBI Taxonomy" id="414684"/>
    <lineage>
        <taxon>Bacteria</taxon>
        <taxon>Pseudomonadati</taxon>
        <taxon>Pseudomonadota</taxon>
        <taxon>Alphaproteobacteria</taxon>
        <taxon>Rhodospirillales</taxon>
        <taxon>Rhodospirillaceae</taxon>
        <taxon>Rhodospirillum</taxon>
    </lineage>
</organism>
<evidence type="ECO:0000259" key="2">
    <source>
        <dbReference type="Pfam" id="PF09335"/>
    </source>
</evidence>
<keyword evidence="1" id="KW-1133">Transmembrane helix</keyword>
<gene>
    <name evidence="3" type="ordered locus">RC1_1010</name>
</gene>
<dbReference type="GO" id="GO:0005886">
    <property type="term" value="C:plasma membrane"/>
    <property type="evidence" value="ECO:0007669"/>
    <property type="project" value="TreeGrafter"/>
</dbReference>
<dbReference type="KEGG" id="rce:RC1_1010"/>
<proteinExistence type="predicted"/>
<evidence type="ECO:0000313" key="3">
    <source>
        <dbReference type="EMBL" id="ACI98434.1"/>
    </source>
</evidence>
<dbReference type="Proteomes" id="UP000001591">
    <property type="component" value="Chromosome"/>
</dbReference>
<dbReference type="InterPro" id="IPR032816">
    <property type="entry name" value="VTT_dom"/>
</dbReference>
<sequence>MLSVIRPLYDWTMRLAAHPHALWALAAVSFAESSFFPIPPDVMLIPLVLACRERAFLLAGVCTLASVVGGYFGYAIGYFLFDGVGRHVFDAYGLMPAYEGLKGYFDQYGAWVIMIKGMTPIPYKLLTIASGALHFDLLEFTTASIISRSVRFFLVAALLWKFGEPIRAFVETRLTLVTTLFVILLVGGFLAVALIR</sequence>
<dbReference type="InterPro" id="IPR051311">
    <property type="entry name" value="DedA_domain"/>
</dbReference>
<dbReference type="PANTHER" id="PTHR42709">
    <property type="entry name" value="ALKALINE PHOSPHATASE LIKE PROTEIN"/>
    <property type="match status" value="1"/>
</dbReference>
<evidence type="ECO:0000313" key="4">
    <source>
        <dbReference type="Proteomes" id="UP000001591"/>
    </source>
</evidence>
<dbReference type="STRING" id="414684.RC1_1010"/>
<name>B6ISJ8_RHOCS</name>
<dbReference type="Pfam" id="PF09335">
    <property type="entry name" value="VTT_dom"/>
    <property type="match status" value="1"/>
</dbReference>
<feature type="transmembrane region" description="Helical" evidence="1">
    <location>
        <begin position="55"/>
        <end position="81"/>
    </location>
</feature>
<dbReference type="PANTHER" id="PTHR42709:SF11">
    <property type="entry name" value="DEDA FAMILY PROTEIN"/>
    <property type="match status" value="1"/>
</dbReference>
<keyword evidence="1" id="KW-0812">Transmembrane</keyword>
<protein>
    <submittedName>
        <fullName evidence="3">Conserved hypothetical membrane protein</fullName>
    </submittedName>
</protein>
<dbReference type="EMBL" id="CP000613">
    <property type="protein sequence ID" value="ACI98434.1"/>
    <property type="molecule type" value="Genomic_DNA"/>
</dbReference>
<dbReference type="HOGENOM" id="CLU_098634_1_0_5"/>
<dbReference type="AlphaFoldDB" id="B6ISJ8"/>
<reference evidence="3 4" key="1">
    <citation type="journal article" date="2010" name="BMC Genomics">
        <title>Metabolic flexibility revealed in the genome of the cyst-forming alpha-1 proteobacterium Rhodospirillum centenum.</title>
        <authorList>
            <person name="Lu Y.K."/>
            <person name="Marden J."/>
            <person name="Han M."/>
            <person name="Swingley W.D."/>
            <person name="Mastrian S.D."/>
            <person name="Chowdhury S.R."/>
            <person name="Hao J."/>
            <person name="Helmy T."/>
            <person name="Kim S."/>
            <person name="Kurdoglu A.A."/>
            <person name="Matthies H.J."/>
            <person name="Rollo D."/>
            <person name="Stothard P."/>
            <person name="Blankenship R.E."/>
            <person name="Bauer C.E."/>
            <person name="Touchman J.W."/>
        </authorList>
    </citation>
    <scope>NUCLEOTIDE SEQUENCE [LARGE SCALE GENOMIC DNA]</scope>
    <source>
        <strain evidence="4">ATCC 51521 / SW</strain>
    </source>
</reference>
<keyword evidence="1" id="KW-0472">Membrane</keyword>
<keyword evidence="4" id="KW-1185">Reference proteome</keyword>
<accession>B6ISJ8</accession>
<feature type="transmembrane region" description="Helical" evidence="1">
    <location>
        <begin position="174"/>
        <end position="195"/>
    </location>
</feature>
<dbReference type="RefSeq" id="WP_012566223.1">
    <property type="nucleotide sequence ID" value="NC_011420.2"/>
</dbReference>
<dbReference type="eggNOG" id="COG1238">
    <property type="taxonomic scope" value="Bacteria"/>
</dbReference>
<evidence type="ECO:0000256" key="1">
    <source>
        <dbReference type="SAM" id="Phobius"/>
    </source>
</evidence>